<dbReference type="KEGG" id="bvi:Bcep1808_5496"/>
<dbReference type="AlphaFoldDB" id="A4JQ87"/>
<dbReference type="EMBL" id="CP000616">
    <property type="protein sequence ID" value="ABO58440.1"/>
    <property type="molecule type" value="Genomic_DNA"/>
</dbReference>
<evidence type="ECO:0000256" key="1">
    <source>
        <dbReference type="SAM" id="MobiDB-lite"/>
    </source>
</evidence>
<protein>
    <submittedName>
        <fullName evidence="2">Uncharacterized protein</fullName>
    </submittedName>
</protein>
<feature type="region of interest" description="Disordered" evidence="1">
    <location>
        <begin position="1"/>
        <end position="25"/>
    </location>
</feature>
<organism evidence="2 3">
    <name type="scientific">Burkholderia vietnamiensis (strain G4 / LMG 22486)</name>
    <name type="common">Burkholderia cepacia (strain R1808)</name>
    <dbReference type="NCBI Taxonomy" id="269482"/>
    <lineage>
        <taxon>Bacteria</taxon>
        <taxon>Pseudomonadati</taxon>
        <taxon>Pseudomonadota</taxon>
        <taxon>Betaproteobacteria</taxon>
        <taxon>Burkholderiales</taxon>
        <taxon>Burkholderiaceae</taxon>
        <taxon>Burkholderia</taxon>
        <taxon>Burkholderia cepacia complex</taxon>
    </lineage>
</organism>
<name>A4JQ87_BURVG</name>
<evidence type="ECO:0000313" key="2">
    <source>
        <dbReference type="EMBL" id="ABO58440.1"/>
    </source>
</evidence>
<reference evidence="3" key="1">
    <citation type="submission" date="2007-03" db="EMBL/GenBank/DDBJ databases">
        <title>Complete sequence of chromosome 3 of Burkholderia vietnamiensis G4.</title>
        <authorList>
            <consortium name="US DOE Joint Genome Institute"/>
            <person name="Copeland A."/>
            <person name="Lucas S."/>
            <person name="Lapidus A."/>
            <person name="Barry K."/>
            <person name="Detter J.C."/>
            <person name="Glavina del Rio T."/>
            <person name="Hammon N."/>
            <person name="Israni S."/>
            <person name="Dalin E."/>
            <person name="Tice H."/>
            <person name="Pitluck S."/>
            <person name="Chain P."/>
            <person name="Malfatti S."/>
            <person name="Shin M."/>
            <person name="Vergez L."/>
            <person name="Schmutz J."/>
            <person name="Larimer F."/>
            <person name="Land M."/>
            <person name="Hauser L."/>
            <person name="Kyrpides N."/>
            <person name="Tiedje J."/>
            <person name="Richardson P."/>
        </authorList>
    </citation>
    <scope>NUCLEOTIDE SEQUENCE [LARGE SCALE GENOMIC DNA]</scope>
    <source>
        <strain evidence="3">G4 / LMG 22486</strain>
    </source>
</reference>
<proteinExistence type="predicted"/>
<sequence length="96" mass="10658">MRVATAARASPCGRDGTRKPARGMCGARNAGKRVVAPARQTCWSKHGRRDASWRRAMFRCRLAKLPAHLRRTRGSTCVAMQQGEIGVEAWRSHASR</sequence>
<accession>A4JQ87</accession>
<dbReference type="HOGENOM" id="CLU_2354458_0_0_4"/>
<dbReference type="Proteomes" id="UP000002287">
    <property type="component" value="Chromosome 3"/>
</dbReference>
<evidence type="ECO:0000313" key="3">
    <source>
        <dbReference type="Proteomes" id="UP000002287"/>
    </source>
</evidence>
<gene>
    <name evidence="2" type="ordered locus">Bcep1808_5496</name>
</gene>